<name>A0A318URK5_9GAMM</name>
<keyword evidence="3" id="KW-1185">Reference proteome</keyword>
<dbReference type="InterPro" id="IPR025391">
    <property type="entry name" value="DUF4123"/>
</dbReference>
<dbReference type="Proteomes" id="UP000247551">
    <property type="component" value="Unassembled WGS sequence"/>
</dbReference>
<dbReference type="RefSeq" id="WP_110577135.1">
    <property type="nucleotide sequence ID" value="NZ_QKLW01000011.1"/>
</dbReference>
<accession>A0A318URK5</accession>
<gene>
    <name evidence="2" type="ORF">DFP75_1112</name>
</gene>
<evidence type="ECO:0000313" key="3">
    <source>
        <dbReference type="Proteomes" id="UP000247551"/>
    </source>
</evidence>
<evidence type="ECO:0000259" key="1">
    <source>
        <dbReference type="Pfam" id="PF13503"/>
    </source>
</evidence>
<evidence type="ECO:0000313" key="2">
    <source>
        <dbReference type="EMBL" id="PYF78583.1"/>
    </source>
</evidence>
<reference evidence="2 3" key="1">
    <citation type="submission" date="2018-06" db="EMBL/GenBank/DDBJ databases">
        <title>Genomic Encyclopedia of Type Strains, Phase III (KMG-III): the genomes of soil and plant-associated and newly described type strains.</title>
        <authorList>
            <person name="Whitman W."/>
        </authorList>
    </citation>
    <scope>NUCLEOTIDE SEQUENCE [LARGE SCALE GENOMIC DNA]</scope>
    <source>
        <strain evidence="2 3">CECT 7730</strain>
    </source>
</reference>
<dbReference type="EMBL" id="QKLW01000011">
    <property type="protein sequence ID" value="PYF78583.1"/>
    <property type="molecule type" value="Genomic_DNA"/>
</dbReference>
<feature type="domain" description="DUF4123" evidence="1">
    <location>
        <begin position="20"/>
        <end position="136"/>
    </location>
</feature>
<comment type="caution">
    <text evidence="2">The sequence shown here is derived from an EMBL/GenBank/DDBJ whole genome shotgun (WGS) entry which is preliminary data.</text>
</comment>
<sequence>MITSDTLNLHSDSFEAGLQYYLIANSVPASTPTLSADIYTHSNSVESAALYLDSDLSTFLDVSPYVIRVREGDHLLQQYEQNALTKKGWTGVLIAVTEETSFEALLAHLRQRLFVSFSSGRKGILHYSNPNIANYFFGETELRTNTESWLGMIKQVCWYGAENSPNQGLWCKVQNHSDKAEAHTPSWVITPSQEAAFKLQNIDRALTTYFTNVSLDLKDSHIWTQYRRYFNEAETLGFADLDNIYQYLTLCRAQNSPCDQEHYSAEKVAASLFERLDIKAIQSLNEAQKLHHIEMLIKKDESYANG</sequence>
<dbReference type="AlphaFoldDB" id="A0A318URK5"/>
<proteinExistence type="predicted"/>
<protein>
    <submittedName>
        <fullName evidence="2">Uncharacterized protein DUF4123</fullName>
    </submittedName>
</protein>
<organism evidence="2 3">
    <name type="scientific">Marinomonas alcarazii</name>
    <dbReference type="NCBI Taxonomy" id="491949"/>
    <lineage>
        <taxon>Bacteria</taxon>
        <taxon>Pseudomonadati</taxon>
        <taxon>Pseudomonadota</taxon>
        <taxon>Gammaproteobacteria</taxon>
        <taxon>Oceanospirillales</taxon>
        <taxon>Oceanospirillaceae</taxon>
        <taxon>Marinomonas</taxon>
    </lineage>
</organism>
<dbReference type="Pfam" id="PF13503">
    <property type="entry name" value="DUF4123"/>
    <property type="match status" value="1"/>
</dbReference>